<evidence type="ECO:0000313" key="2">
    <source>
        <dbReference type="EMBL" id="MBA9005301.1"/>
    </source>
</evidence>
<protein>
    <submittedName>
        <fullName evidence="2">Uncharacterized protein</fullName>
    </submittedName>
</protein>
<dbReference type="EMBL" id="JACJII010000001">
    <property type="protein sequence ID" value="MBA9005301.1"/>
    <property type="molecule type" value="Genomic_DNA"/>
</dbReference>
<dbReference type="Proteomes" id="UP000539313">
    <property type="component" value="Unassembled WGS sequence"/>
</dbReference>
<name>A0A7W3N0J7_9ACTN</name>
<accession>A0A7W3N0J7</accession>
<comment type="caution">
    <text evidence="2">The sequence shown here is derived from an EMBL/GenBank/DDBJ whole genome shotgun (WGS) entry which is preliminary data.</text>
</comment>
<feature type="region of interest" description="Disordered" evidence="1">
    <location>
        <begin position="1"/>
        <end position="34"/>
    </location>
</feature>
<organism evidence="2 3">
    <name type="scientific">Thermomonospora cellulosilytica</name>
    <dbReference type="NCBI Taxonomy" id="1411118"/>
    <lineage>
        <taxon>Bacteria</taxon>
        <taxon>Bacillati</taxon>
        <taxon>Actinomycetota</taxon>
        <taxon>Actinomycetes</taxon>
        <taxon>Streptosporangiales</taxon>
        <taxon>Thermomonosporaceae</taxon>
        <taxon>Thermomonospora</taxon>
    </lineage>
</organism>
<gene>
    <name evidence="2" type="ORF">HNR21_004183</name>
</gene>
<dbReference type="AlphaFoldDB" id="A0A7W3N0J7"/>
<evidence type="ECO:0000313" key="3">
    <source>
        <dbReference type="Proteomes" id="UP000539313"/>
    </source>
</evidence>
<evidence type="ECO:0000256" key="1">
    <source>
        <dbReference type="SAM" id="MobiDB-lite"/>
    </source>
</evidence>
<feature type="compositionally biased region" description="Polar residues" evidence="1">
    <location>
        <begin position="7"/>
        <end position="19"/>
    </location>
</feature>
<dbReference type="RefSeq" id="WP_182706514.1">
    <property type="nucleotide sequence ID" value="NZ_JACJII010000001.1"/>
</dbReference>
<proteinExistence type="predicted"/>
<reference evidence="2 3" key="1">
    <citation type="submission" date="2020-08" db="EMBL/GenBank/DDBJ databases">
        <title>Sequencing the genomes of 1000 actinobacteria strains.</title>
        <authorList>
            <person name="Klenk H.-P."/>
        </authorList>
    </citation>
    <scope>NUCLEOTIDE SEQUENCE [LARGE SCALE GENOMIC DNA]</scope>
    <source>
        <strain evidence="2 3">DSM 45823</strain>
    </source>
</reference>
<sequence>MKRSSRAPLSSQETHSLSPSKRGGDMHQSAVMSVSPKYGGGLSGWFSSMSVNDVPNGTKACAELTSRERSPTWAGGLK</sequence>
<keyword evidence="3" id="KW-1185">Reference proteome</keyword>